<keyword evidence="3" id="KW-1185">Reference proteome</keyword>
<accession>D9WFV4</accession>
<proteinExistence type="predicted"/>
<dbReference type="Pfam" id="PF00501">
    <property type="entry name" value="AMP-binding"/>
    <property type="match status" value="1"/>
</dbReference>
<sequence>MGHALAGIGVGRGERIFVMLPRIAEWYVALLGAIRIGAVPVRCWRGLRTGLRRPTRPLPTP</sequence>
<evidence type="ECO:0000313" key="2">
    <source>
        <dbReference type="EMBL" id="EFL21190.1"/>
    </source>
</evidence>
<name>D9WFV4_9ACTN</name>
<evidence type="ECO:0000259" key="1">
    <source>
        <dbReference type="Pfam" id="PF00501"/>
    </source>
</evidence>
<protein>
    <recommendedName>
        <fullName evidence="1">AMP-dependent synthetase/ligase domain-containing protein</fullName>
    </recommendedName>
</protein>
<dbReference type="InterPro" id="IPR000873">
    <property type="entry name" value="AMP-dep_synth/lig_dom"/>
</dbReference>
<dbReference type="SUPFAM" id="SSF56801">
    <property type="entry name" value="Acetyl-CoA synthetase-like"/>
    <property type="match status" value="1"/>
</dbReference>
<dbReference type="EMBL" id="GG657754">
    <property type="protein sequence ID" value="EFL21190.1"/>
    <property type="molecule type" value="Genomic_DNA"/>
</dbReference>
<feature type="domain" description="AMP-dependent synthetase/ligase" evidence="1">
    <location>
        <begin position="2"/>
        <end position="42"/>
    </location>
</feature>
<dbReference type="AlphaFoldDB" id="D9WFV4"/>
<gene>
    <name evidence="2" type="ORF">SSOG_00902</name>
</gene>
<dbReference type="RefSeq" id="WP_009713012.1">
    <property type="nucleotide sequence ID" value="NZ_GG657754.1"/>
</dbReference>
<dbReference type="STRING" id="457427.SSOG_00902"/>
<dbReference type="Proteomes" id="UP000003963">
    <property type="component" value="Unassembled WGS sequence"/>
</dbReference>
<evidence type="ECO:0000313" key="3">
    <source>
        <dbReference type="Proteomes" id="UP000003963"/>
    </source>
</evidence>
<dbReference type="Gene3D" id="3.40.50.980">
    <property type="match status" value="1"/>
</dbReference>
<organism evidence="2 3">
    <name type="scientific">Streptomyces himastatinicus ATCC 53653</name>
    <dbReference type="NCBI Taxonomy" id="457427"/>
    <lineage>
        <taxon>Bacteria</taxon>
        <taxon>Bacillati</taxon>
        <taxon>Actinomycetota</taxon>
        <taxon>Actinomycetes</taxon>
        <taxon>Kitasatosporales</taxon>
        <taxon>Streptomycetaceae</taxon>
        <taxon>Streptomyces</taxon>
        <taxon>Streptomyces violaceusniger group</taxon>
    </lineage>
</organism>
<reference evidence="2 3" key="1">
    <citation type="submission" date="2009-02" db="EMBL/GenBank/DDBJ databases">
        <title>Annotation of Streptomyces hygroscopicus strain ATCC 53653.</title>
        <authorList>
            <consortium name="The Broad Institute Genome Sequencing Platform"/>
            <consortium name="Broad Institute Microbial Sequencing Center"/>
            <person name="Fischbach M."/>
            <person name="Godfrey P."/>
            <person name="Ward D."/>
            <person name="Young S."/>
            <person name="Zeng Q."/>
            <person name="Koehrsen M."/>
            <person name="Alvarado L."/>
            <person name="Berlin A.M."/>
            <person name="Bochicchio J."/>
            <person name="Borenstein D."/>
            <person name="Chapman S.B."/>
            <person name="Chen Z."/>
            <person name="Engels R."/>
            <person name="Freedman E."/>
            <person name="Gellesch M."/>
            <person name="Goldberg J."/>
            <person name="Griggs A."/>
            <person name="Gujja S."/>
            <person name="Heilman E.R."/>
            <person name="Heiman D.I."/>
            <person name="Hepburn T.A."/>
            <person name="Howarth C."/>
            <person name="Jen D."/>
            <person name="Larson L."/>
            <person name="Lewis B."/>
            <person name="Mehta T."/>
            <person name="Park D."/>
            <person name="Pearson M."/>
            <person name="Richards J."/>
            <person name="Roberts A."/>
            <person name="Saif S."/>
            <person name="Shea T.D."/>
            <person name="Shenoy N."/>
            <person name="Sisk P."/>
            <person name="Stolte C."/>
            <person name="Sykes S.N."/>
            <person name="Thomson T."/>
            <person name="Walk T."/>
            <person name="White J."/>
            <person name="Yandava C."/>
            <person name="Straight P."/>
            <person name="Clardy J."/>
            <person name="Hung D."/>
            <person name="Kolter R."/>
            <person name="Mekalanos J."/>
            <person name="Walker S."/>
            <person name="Walsh C.T."/>
            <person name="Wieland-Brown L.C."/>
            <person name="Haas B."/>
            <person name="Nusbaum C."/>
            <person name="Birren B."/>
        </authorList>
    </citation>
    <scope>NUCLEOTIDE SEQUENCE [LARGE SCALE GENOMIC DNA]</scope>
    <source>
        <strain evidence="2 3">ATCC 53653</strain>
    </source>
</reference>
<dbReference type="HOGENOM" id="CLU_2920792_0_0_11"/>